<evidence type="ECO:0000313" key="2">
    <source>
        <dbReference type="Proteomes" id="UP000233551"/>
    </source>
</evidence>
<keyword evidence="2" id="KW-1185">Reference proteome</keyword>
<sequence>MVVAEAVEEEAMARRRWWKWRLGHKKRFWALVTEAVVPMGTVVGEVDEEEEEEAVVAVVKEEVRAIVVGRDVVQAAIRATDQDIKLFFFQKHMEPTRPIIVCHVTLLCTRQQFQLKLMEILTKWVG</sequence>
<dbReference type="EMBL" id="PGOL01000118">
    <property type="protein sequence ID" value="PKI76462.1"/>
    <property type="molecule type" value="Genomic_DNA"/>
</dbReference>
<evidence type="ECO:0000313" key="1">
    <source>
        <dbReference type="EMBL" id="PKI76462.1"/>
    </source>
</evidence>
<protein>
    <submittedName>
        <fullName evidence="1">Uncharacterized protein</fullName>
    </submittedName>
</protein>
<gene>
    <name evidence="1" type="ORF">CRG98_003149</name>
</gene>
<proteinExistence type="predicted"/>
<comment type="caution">
    <text evidence="1">The sequence shown here is derived from an EMBL/GenBank/DDBJ whole genome shotgun (WGS) entry which is preliminary data.</text>
</comment>
<reference evidence="1 2" key="1">
    <citation type="submission" date="2017-11" db="EMBL/GenBank/DDBJ databases">
        <title>De-novo sequencing of pomegranate (Punica granatum L.) genome.</title>
        <authorList>
            <person name="Akparov Z."/>
            <person name="Amiraslanov A."/>
            <person name="Hajiyeva S."/>
            <person name="Abbasov M."/>
            <person name="Kaur K."/>
            <person name="Hamwieh A."/>
            <person name="Solovyev V."/>
            <person name="Salamov A."/>
            <person name="Braich B."/>
            <person name="Kosarev P."/>
            <person name="Mahmoud A."/>
            <person name="Hajiyev E."/>
            <person name="Babayeva S."/>
            <person name="Izzatullayeva V."/>
            <person name="Mammadov A."/>
            <person name="Mammadov A."/>
            <person name="Sharifova S."/>
            <person name="Ojaghi J."/>
            <person name="Eynullazada K."/>
            <person name="Bayramov B."/>
            <person name="Abdulazimova A."/>
            <person name="Shahmuradov I."/>
        </authorList>
    </citation>
    <scope>NUCLEOTIDE SEQUENCE [LARGE SCALE GENOMIC DNA]</scope>
    <source>
        <strain evidence="2">cv. AG2017</strain>
        <tissue evidence="1">Leaf</tissue>
    </source>
</reference>
<organism evidence="1 2">
    <name type="scientific">Punica granatum</name>
    <name type="common">Pomegranate</name>
    <dbReference type="NCBI Taxonomy" id="22663"/>
    <lineage>
        <taxon>Eukaryota</taxon>
        <taxon>Viridiplantae</taxon>
        <taxon>Streptophyta</taxon>
        <taxon>Embryophyta</taxon>
        <taxon>Tracheophyta</taxon>
        <taxon>Spermatophyta</taxon>
        <taxon>Magnoliopsida</taxon>
        <taxon>eudicotyledons</taxon>
        <taxon>Gunneridae</taxon>
        <taxon>Pentapetalae</taxon>
        <taxon>rosids</taxon>
        <taxon>malvids</taxon>
        <taxon>Myrtales</taxon>
        <taxon>Lythraceae</taxon>
        <taxon>Punica</taxon>
    </lineage>
</organism>
<name>A0A2I0L6W9_PUNGR</name>
<accession>A0A2I0L6W9</accession>
<dbReference type="Proteomes" id="UP000233551">
    <property type="component" value="Unassembled WGS sequence"/>
</dbReference>
<dbReference type="AlphaFoldDB" id="A0A2I0L6W9"/>